<reference evidence="5 6" key="1">
    <citation type="journal article" date="2018" name="Int. J. Syst. Evol. Microbiol.">
        <title>Mesosutterella multiformis gen. nov., sp. nov., a member of the family Sutterellaceae and Sutterella megalosphaeroides sp. nov., isolated from human faeces.</title>
        <authorList>
            <person name="Sakamoto M."/>
            <person name="Ikeyama N."/>
            <person name="Kunihiro T."/>
            <person name="Iino T."/>
            <person name="Yuki M."/>
            <person name="Ohkuma M."/>
        </authorList>
    </citation>
    <scope>NUCLEOTIDE SEQUENCE [LARGE SCALE GENOMIC DNA]</scope>
    <source>
        <strain evidence="5 6">4NBBH2</strain>
    </source>
</reference>
<dbReference type="InterPro" id="IPR003593">
    <property type="entry name" value="AAA+_ATPase"/>
</dbReference>
<gene>
    <name evidence="5" type="ORF">MESMUL_10390</name>
</gene>
<dbReference type="Pfam" id="PF00005">
    <property type="entry name" value="ABC_tran"/>
    <property type="match status" value="1"/>
</dbReference>
<dbReference type="PANTHER" id="PTHR24220:SF692">
    <property type="entry name" value="ABC TRANSPORTER DOMAIN-CONTAINING PROTEIN"/>
    <property type="match status" value="1"/>
</dbReference>
<evidence type="ECO:0000256" key="2">
    <source>
        <dbReference type="ARBA" id="ARBA00022741"/>
    </source>
</evidence>
<dbReference type="SUPFAM" id="SSF52540">
    <property type="entry name" value="P-loop containing nucleoside triphosphate hydrolases"/>
    <property type="match status" value="1"/>
</dbReference>
<dbReference type="InterPro" id="IPR027417">
    <property type="entry name" value="P-loop_NTPase"/>
</dbReference>
<evidence type="ECO:0000313" key="6">
    <source>
        <dbReference type="Proteomes" id="UP000266091"/>
    </source>
</evidence>
<evidence type="ECO:0000259" key="4">
    <source>
        <dbReference type="PROSITE" id="PS50893"/>
    </source>
</evidence>
<evidence type="ECO:0000256" key="3">
    <source>
        <dbReference type="ARBA" id="ARBA00022840"/>
    </source>
</evidence>
<dbReference type="EMBL" id="BGZJ01000001">
    <property type="protein sequence ID" value="GBO93685.1"/>
    <property type="molecule type" value="Genomic_DNA"/>
</dbReference>
<evidence type="ECO:0000256" key="1">
    <source>
        <dbReference type="ARBA" id="ARBA00022475"/>
    </source>
</evidence>
<dbReference type="PROSITE" id="PS50893">
    <property type="entry name" value="ABC_TRANSPORTER_2"/>
    <property type="match status" value="1"/>
</dbReference>
<dbReference type="GO" id="GO:0005524">
    <property type="term" value="F:ATP binding"/>
    <property type="evidence" value="ECO:0007669"/>
    <property type="project" value="UniProtKB-KW"/>
</dbReference>
<name>A0A388SBU8_9BURK</name>
<sequence length="288" mass="31800">MLKLENVYKTFFPGSPNEKKALQGVSFTLEDGDFATVIGSNGAGKSTVLNSIAGVFPIDSGRIIIGDTDVTKMPEHKRARFIGRVFQDPMKGTAAGMQIAENLAMAMRRGQRLGLRWSESSKMYEHFREMLAELDLGLEDRLTSKVGLLSGGQRQAVTLLMATIRRPELLLLDEHTAALDPKTAEKVLAITDRFVHEGRLTTLMITHNMRDALRFGNRLIMMHNGRAIVNIAGEEKKKLTVQDLLGLFEKASNGEADIPDSMILGRVCNFLWAARSRLIDVGGDSVTK</sequence>
<dbReference type="OrthoDB" id="9776369at2"/>
<dbReference type="InterPro" id="IPR017871">
    <property type="entry name" value="ABC_transporter-like_CS"/>
</dbReference>
<dbReference type="PROSITE" id="PS00211">
    <property type="entry name" value="ABC_TRANSPORTER_1"/>
    <property type="match status" value="1"/>
</dbReference>
<keyword evidence="3 5" id="KW-0067">ATP-binding</keyword>
<protein>
    <submittedName>
        <fullName evidence="5">ABC transporter ATP-binding protein</fullName>
    </submittedName>
</protein>
<dbReference type="GO" id="GO:0016887">
    <property type="term" value="F:ATP hydrolysis activity"/>
    <property type="evidence" value="ECO:0007669"/>
    <property type="project" value="InterPro"/>
</dbReference>
<proteinExistence type="predicted"/>
<feature type="domain" description="ABC transporter" evidence="4">
    <location>
        <begin position="2"/>
        <end position="249"/>
    </location>
</feature>
<dbReference type="GO" id="GO:0022857">
    <property type="term" value="F:transmembrane transporter activity"/>
    <property type="evidence" value="ECO:0007669"/>
    <property type="project" value="TreeGrafter"/>
</dbReference>
<organism evidence="5 6">
    <name type="scientific">Mesosutterella multiformis</name>
    <dbReference type="NCBI Taxonomy" id="2259133"/>
    <lineage>
        <taxon>Bacteria</taxon>
        <taxon>Pseudomonadati</taxon>
        <taxon>Pseudomonadota</taxon>
        <taxon>Betaproteobacteria</taxon>
        <taxon>Burkholderiales</taxon>
        <taxon>Sutterellaceae</taxon>
        <taxon>Mesosutterella</taxon>
    </lineage>
</organism>
<dbReference type="SMART" id="SM00382">
    <property type="entry name" value="AAA"/>
    <property type="match status" value="1"/>
</dbReference>
<accession>A0A388SBU8</accession>
<keyword evidence="6" id="KW-1185">Reference proteome</keyword>
<keyword evidence="1" id="KW-1003">Cell membrane</keyword>
<keyword evidence="2" id="KW-0547">Nucleotide-binding</keyword>
<dbReference type="Proteomes" id="UP000266091">
    <property type="component" value="Unassembled WGS sequence"/>
</dbReference>
<dbReference type="Gene3D" id="3.40.50.300">
    <property type="entry name" value="P-loop containing nucleotide triphosphate hydrolases"/>
    <property type="match status" value="1"/>
</dbReference>
<dbReference type="AlphaFoldDB" id="A0A388SBU8"/>
<dbReference type="GO" id="GO:0005886">
    <property type="term" value="C:plasma membrane"/>
    <property type="evidence" value="ECO:0007669"/>
    <property type="project" value="TreeGrafter"/>
</dbReference>
<dbReference type="PANTHER" id="PTHR24220">
    <property type="entry name" value="IMPORT ATP-BINDING PROTEIN"/>
    <property type="match status" value="1"/>
</dbReference>
<evidence type="ECO:0000313" key="5">
    <source>
        <dbReference type="EMBL" id="GBO93685.1"/>
    </source>
</evidence>
<dbReference type="InterPro" id="IPR015854">
    <property type="entry name" value="ABC_transpr_LolD-like"/>
</dbReference>
<dbReference type="InterPro" id="IPR003439">
    <property type="entry name" value="ABC_transporter-like_ATP-bd"/>
</dbReference>
<comment type="caution">
    <text evidence="5">The sequence shown here is derived from an EMBL/GenBank/DDBJ whole genome shotgun (WGS) entry which is preliminary data.</text>
</comment>
<keyword evidence="1" id="KW-0472">Membrane</keyword>